<evidence type="ECO:0000256" key="1">
    <source>
        <dbReference type="SAM" id="MobiDB-lite"/>
    </source>
</evidence>
<sequence>DLVSKMLHVDPHQRLTAAQVLKHPWIVHCDQLPQFQLNRQDPHLVKHSPPPRIPPRTTREAIHTGPPGSHGSYILCIEPQSDVSGAGTCWSFDSCSEKRRKEDYFDCTLNINSSDSRVLVLKIFSTNQSQQRR</sequence>
<dbReference type="SUPFAM" id="SSF56112">
    <property type="entry name" value="Protein kinase-like (PK-like)"/>
    <property type="match status" value="1"/>
</dbReference>
<dbReference type="OrthoDB" id="40902at2759"/>
<dbReference type="InterPro" id="IPR011009">
    <property type="entry name" value="Kinase-like_dom_sf"/>
</dbReference>
<feature type="non-terminal residue" evidence="3">
    <location>
        <position position="1"/>
    </location>
</feature>
<evidence type="ECO:0000259" key="2">
    <source>
        <dbReference type="PROSITE" id="PS50011"/>
    </source>
</evidence>
<reference evidence="4" key="1">
    <citation type="journal article" date="2017" name="Nat. Commun.">
        <title>The North American bullfrog draft genome provides insight into hormonal regulation of long noncoding RNA.</title>
        <authorList>
            <person name="Hammond S.A."/>
            <person name="Warren R.L."/>
            <person name="Vandervalk B.P."/>
            <person name="Kucuk E."/>
            <person name="Khan H."/>
            <person name="Gibb E.A."/>
            <person name="Pandoh P."/>
            <person name="Kirk H."/>
            <person name="Zhao Y."/>
            <person name="Jones M."/>
            <person name="Mungall A.J."/>
            <person name="Coope R."/>
            <person name="Pleasance S."/>
            <person name="Moore R.A."/>
            <person name="Holt R.A."/>
            <person name="Round J.M."/>
            <person name="Ohora S."/>
            <person name="Walle B.V."/>
            <person name="Veldhoen N."/>
            <person name="Helbing C.C."/>
            <person name="Birol I."/>
        </authorList>
    </citation>
    <scope>NUCLEOTIDE SEQUENCE [LARGE SCALE GENOMIC DNA]</scope>
</reference>
<evidence type="ECO:0000313" key="3">
    <source>
        <dbReference type="EMBL" id="PIO36796.1"/>
    </source>
</evidence>
<dbReference type="PROSITE" id="PS50011">
    <property type="entry name" value="PROTEIN_KINASE_DOM"/>
    <property type="match status" value="1"/>
</dbReference>
<protein>
    <recommendedName>
        <fullName evidence="2">Protein kinase domain-containing protein</fullName>
    </recommendedName>
</protein>
<dbReference type="Gene3D" id="1.10.510.10">
    <property type="entry name" value="Transferase(Phosphotransferase) domain 1"/>
    <property type="match status" value="1"/>
</dbReference>
<dbReference type="EMBL" id="KV926608">
    <property type="protein sequence ID" value="PIO36796.1"/>
    <property type="molecule type" value="Genomic_DNA"/>
</dbReference>
<evidence type="ECO:0000313" key="4">
    <source>
        <dbReference type="Proteomes" id="UP000228934"/>
    </source>
</evidence>
<keyword evidence="4" id="KW-1185">Reference proteome</keyword>
<dbReference type="GO" id="GO:0004672">
    <property type="term" value="F:protein kinase activity"/>
    <property type="evidence" value="ECO:0007669"/>
    <property type="project" value="InterPro"/>
</dbReference>
<dbReference type="GO" id="GO:0005524">
    <property type="term" value="F:ATP binding"/>
    <property type="evidence" value="ECO:0007669"/>
    <property type="project" value="InterPro"/>
</dbReference>
<name>A0A2G9S9J3_AQUCT</name>
<proteinExistence type="predicted"/>
<gene>
    <name evidence="3" type="ORF">AB205_0056380</name>
</gene>
<dbReference type="AlphaFoldDB" id="A0A2G9S9J3"/>
<feature type="region of interest" description="Disordered" evidence="1">
    <location>
        <begin position="41"/>
        <end position="70"/>
    </location>
</feature>
<dbReference type="Proteomes" id="UP000228934">
    <property type="component" value="Unassembled WGS sequence"/>
</dbReference>
<accession>A0A2G9S9J3</accession>
<organism evidence="3 4">
    <name type="scientific">Aquarana catesbeiana</name>
    <name type="common">American bullfrog</name>
    <name type="synonym">Rana catesbeiana</name>
    <dbReference type="NCBI Taxonomy" id="8400"/>
    <lineage>
        <taxon>Eukaryota</taxon>
        <taxon>Metazoa</taxon>
        <taxon>Chordata</taxon>
        <taxon>Craniata</taxon>
        <taxon>Vertebrata</taxon>
        <taxon>Euteleostomi</taxon>
        <taxon>Amphibia</taxon>
        <taxon>Batrachia</taxon>
        <taxon>Anura</taxon>
        <taxon>Neobatrachia</taxon>
        <taxon>Ranoidea</taxon>
        <taxon>Ranidae</taxon>
        <taxon>Aquarana</taxon>
    </lineage>
</organism>
<feature type="domain" description="Protein kinase" evidence="2">
    <location>
        <begin position="1"/>
        <end position="26"/>
    </location>
</feature>
<dbReference type="InterPro" id="IPR000719">
    <property type="entry name" value="Prot_kinase_dom"/>
</dbReference>